<dbReference type="EMBL" id="DXIQ01000005">
    <property type="protein sequence ID" value="HIV37538.1"/>
    <property type="molecule type" value="Genomic_DNA"/>
</dbReference>
<evidence type="ECO:0000256" key="2">
    <source>
        <dbReference type="ARBA" id="ARBA00023002"/>
    </source>
</evidence>
<dbReference type="GO" id="GO:0051287">
    <property type="term" value="F:NAD binding"/>
    <property type="evidence" value="ECO:0007669"/>
    <property type="project" value="InterPro"/>
</dbReference>
<sequence>MKKTVWLNLDENKVDVTYLDKRFAESGYEFIKCPIDSGDEEKTIEMGKKADAVISTWEPWNERTLEAVKDKVQYIVRYGAGTDNIDIPAATRAGIPVGNVPGANSAAVAETAMLHILNVGRRFSHCVEGVRKGIWPSTITGTELDGKTVGLLGFGHIGKQLVRMMKGFQVKILVYDAYIQDKDPEKWGVTFVDSQDEIFKNSDIVSLHIPLTEETQGSINKDKFAMMKKSAYLINTCRGGVINEEDLIEALKTGQIAGAGLDVLCQEPPSEDNPLLHMENVFITSHMGAASLESEHRSQVIIADCIDEFFSGKMPYNVKNPEVKNN</sequence>
<dbReference type="FunFam" id="3.40.50.720:FF:000203">
    <property type="entry name" value="D-3-phosphoglycerate dehydrogenase (SerA)"/>
    <property type="match status" value="1"/>
</dbReference>
<protein>
    <submittedName>
        <fullName evidence="7">Phosphoglycerate dehydrogenase</fullName>
    </submittedName>
</protein>
<dbReference type="InterPro" id="IPR006139">
    <property type="entry name" value="D-isomer_2_OHA_DH_cat_dom"/>
</dbReference>
<organism evidence="7 8">
    <name type="scientific">Candidatus Blautia stercorigallinarum</name>
    <dbReference type="NCBI Taxonomy" id="2838501"/>
    <lineage>
        <taxon>Bacteria</taxon>
        <taxon>Bacillati</taxon>
        <taxon>Bacillota</taxon>
        <taxon>Clostridia</taxon>
        <taxon>Lachnospirales</taxon>
        <taxon>Lachnospiraceae</taxon>
        <taxon>Blautia</taxon>
    </lineage>
</organism>
<evidence type="ECO:0000259" key="5">
    <source>
        <dbReference type="Pfam" id="PF00389"/>
    </source>
</evidence>
<dbReference type="GO" id="GO:0016616">
    <property type="term" value="F:oxidoreductase activity, acting on the CH-OH group of donors, NAD or NADP as acceptor"/>
    <property type="evidence" value="ECO:0007669"/>
    <property type="project" value="InterPro"/>
</dbReference>
<comment type="similarity">
    <text evidence="1 4">Belongs to the D-isomer specific 2-hydroxyacid dehydrogenase family.</text>
</comment>
<feature type="domain" description="D-isomer specific 2-hydroxyacid dehydrogenase NAD-binding" evidence="6">
    <location>
        <begin position="115"/>
        <end position="288"/>
    </location>
</feature>
<dbReference type="AlphaFoldDB" id="A0A9D1PC73"/>
<evidence type="ECO:0000256" key="4">
    <source>
        <dbReference type="RuleBase" id="RU003719"/>
    </source>
</evidence>
<keyword evidence="3" id="KW-0520">NAD</keyword>
<name>A0A9D1PC73_9FIRM</name>
<evidence type="ECO:0000313" key="7">
    <source>
        <dbReference type="EMBL" id="HIV37538.1"/>
    </source>
</evidence>
<evidence type="ECO:0000256" key="3">
    <source>
        <dbReference type="ARBA" id="ARBA00023027"/>
    </source>
</evidence>
<dbReference type="InterPro" id="IPR036291">
    <property type="entry name" value="NAD(P)-bd_dom_sf"/>
</dbReference>
<dbReference type="InterPro" id="IPR050418">
    <property type="entry name" value="D-iso_2-hydroxyacid_DH_PdxB"/>
</dbReference>
<reference evidence="7" key="2">
    <citation type="submission" date="2021-04" db="EMBL/GenBank/DDBJ databases">
        <authorList>
            <person name="Gilroy R."/>
        </authorList>
    </citation>
    <scope>NUCLEOTIDE SEQUENCE</scope>
    <source>
        <strain evidence="7">CHK195-9823</strain>
    </source>
</reference>
<dbReference type="InterPro" id="IPR029753">
    <property type="entry name" value="D-isomer_DH_CS"/>
</dbReference>
<proteinExistence type="inferred from homology"/>
<dbReference type="CDD" id="cd12172">
    <property type="entry name" value="PGDH_like_2"/>
    <property type="match status" value="1"/>
</dbReference>
<keyword evidence="2 4" id="KW-0560">Oxidoreductase</keyword>
<evidence type="ECO:0000259" key="6">
    <source>
        <dbReference type="Pfam" id="PF02826"/>
    </source>
</evidence>
<comment type="caution">
    <text evidence="7">The sequence shown here is derived from an EMBL/GenBank/DDBJ whole genome shotgun (WGS) entry which is preliminary data.</text>
</comment>
<dbReference type="SUPFAM" id="SSF52283">
    <property type="entry name" value="Formate/glycerate dehydrogenase catalytic domain-like"/>
    <property type="match status" value="1"/>
</dbReference>
<reference evidence="7" key="1">
    <citation type="journal article" date="2021" name="PeerJ">
        <title>Extensive microbial diversity within the chicken gut microbiome revealed by metagenomics and culture.</title>
        <authorList>
            <person name="Gilroy R."/>
            <person name="Ravi A."/>
            <person name="Getino M."/>
            <person name="Pursley I."/>
            <person name="Horton D.L."/>
            <person name="Alikhan N.F."/>
            <person name="Baker D."/>
            <person name="Gharbi K."/>
            <person name="Hall N."/>
            <person name="Watson M."/>
            <person name="Adriaenssens E.M."/>
            <person name="Foster-Nyarko E."/>
            <person name="Jarju S."/>
            <person name="Secka A."/>
            <person name="Antonio M."/>
            <person name="Oren A."/>
            <person name="Chaudhuri R.R."/>
            <person name="La Ragione R."/>
            <person name="Hildebrand F."/>
            <person name="Pallen M.J."/>
        </authorList>
    </citation>
    <scope>NUCLEOTIDE SEQUENCE</scope>
    <source>
        <strain evidence="7">CHK195-9823</strain>
    </source>
</reference>
<feature type="domain" description="D-isomer specific 2-hydroxyacid dehydrogenase catalytic" evidence="5">
    <location>
        <begin position="26"/>
        <end position="318"/>
    </location>
</feature>
<evidence type="ECO:0000256" key="1">
    <source>
        <dbReference type="ARBA" id="ARBA00005854"/>
    </source>
</evidence>
<dbReference type="SUPFAM" id="SSF51735">
    <property type="entry name" value="NAD(P)-binding Rossmann-fold domains"/>
    <property type="match status" value="1"/>
</dbReference>
<gene>
    <name evidence="7" type="ORF">H9747_00830</name>
</gene>
<dbReference type="InterPro" id="IPR006140">
    <property type="entry name" value="D-isomer_DH_NAD-bd"/>
</dbReference>
<dbReference type="Pfam" id="PF02826">
    <property type="entry name" value="2-Hacid_dh_C"/>
    <property type="match status" value="1"/>
</dbReference>
<dbReference type="PROSITE" id="PS00671">
    <property type="entry name" value="D_2_HYDROXYACID_DH_3"/>
    <property type="match status" value="1"/>
</dbReference>
<dbReference type="Pfam" id="PF00389">
    <property type="entry name" value="2-Hacid_dh"/>
    <property type="match status" value="1"/>
</dbReference>
<dbReference type="PANTHER" id="PTHR43761">
    <property type="entry name" value="D-ISOMER SPECIFIC 2-HYDROXYACID DEHYDROGENASE FAMILY PROTEIN (AFU_ORTHOLOGUE AFUA_1G13630)"/>
    <property type="match status" value="1"/>
</dbReference>
<dbReference type="Proteomes" id="UP000886814">
    <property type="component" value="Unassembled WGS sequence"/>
</dbReference>
<evidence type="ECO:0000313" key="8">
    <source>
        <dbReference type="Proteomes" id="UP000886814"/>
    </source>
</evidence>
<dbReference type="PANTHER" id="PTHR43761:SF1">
    <property type="entry name" value="D-ISOMER SPECIFIC 2-HYDROXYACID DEHYDROGENASE CATALYTIC DOMAIN-CONTAINING PROTEIN-RELATED"/>
    <property type="match status" value="1"/>
</dbReference>
<accession>A0A9D1PC73</accession>
<dbReference type="Gene3D" id="3.40.50.720">
    <property type="entry name" value="NAD(P)-binding Rossmann-like Domain"/>
    <property type="match status" value="2"/>
</dbReference>